<proteinExistence type="predicted"/>
<reference evidence="1" key="1">
    <citation type="submission" date="2017-05" db="UniProtKB">
        <authorList>
            <consortium name="EnsemblMetazoa"/>
        </authorList>
    </citation>
    <scope>IDENTIFICATION</scope>
</reference>
<accession>A0A1X7UP18</accession>
<dbReference type="InParanoid" id="A0A1X7UP18"/>
<organism evidence="1">
    <name type="scientific">Amphimedon queenslandica</name>
    <name type="common">Sponge</name>
    <dbReference type="NCBI Taxonomy" id="400682"/>
    <lineage>
        <taxon>Eukaryota</taxon>
        <taxon>Metazoa</taxon>
        <taxon>Porifera</taxon>
        <taxon>Demospongiae</taxon>
        <taxon>Heteroscleromorpha</taxon>
        <taxon>Haplosclerida</taxon>
        <taxon>Niphatidae</taxon>
        <taxon>Amphimedon</taxon>
    </lineage>
</organism>
<evidence type="ECO:0008006" key="2">
    <source>
        <dbReference type="Google" id="ProtNLM"/>
    </source>
</evidence>
<evidence type="ECO:0000313" key="1">
    <source>
        <dbReference type="EnsemblMetazoa" id="Aqu2.1.29735_001"/>
    </source>
</evidence>
<sequence length="155" mass="17380">MVLDSEIVLDTASSSSEQVTTGNALDIAINKCNSQFNLRLPFLLLHLVKRLVLFKRSEPTFTSVGFKDWKHATGQKGILTTHSIGNYYTQAMAAWKDYEKRVATAESIGCQLDRMGSKVISDNRKYVKAVMECILHCVLQGIALHMKVMMNLMIP</sequence>
<dbReference type="EnsemblMetazoa" id="Aqu2.1.29735_001">
    <property type="protein sequence ID" value="Aqu2.1.29735_001"/>
    <property type="gene ID" value="Aqu2.1.29735"/>
</dbReference>
<name>A0A1X7UP18_AMPQE</name>
<protein>
    <recommendedName>
        <fullName evidence="2">DUF4371 domain-containing protein</fullName>
    </recommendedName>
</protein>
<dbReference type="AlphaFoldDB" id="A0A1X7UP18"/>